<evidence type="ECO:0000313" key="3">
    <source>
        <dbReference type="Proteomes" id="UP000032483"/>
    </source>
</evidence>
<evidence type="ECO:0000313" key="2">
    <source>
        <dbReference type="EMBL" id="KJF38205.1"/>
    </source>
</evidence>
<organism evidence="2 3">
    <name type="scientific">Ruthenibacterium lactatiformans</name>
    <dbReference type="NCBI Taxonomy" id="1550024"/>
    <lineage>
        <taxon>Bacteria</taxon>
        <taxon>Bacillati</taxon>
        <taxon>Bacillota</taxon>
        <taxon>Clostridia</taxon>
        <taxon>Eubacteriales</taxon>
        <taxon>Oscillospiraceae</taxon>
        <taxon>Ruthenibacterium</taxon>
    </lineage>
</organism>
<reference evidence="2" key="1">
    <citation type="submission" date="2015-02" db="EMBL/GenBank/DDBJ databases">
        <title>A novel member of the family Ruminococcaceae isolated from human feces.</title>
        <authorList>
            <person name="Shkoporov A.N."/>
            <person name="Chaplin A.V."/>
            <person name="Motuzova O.V."/>
            <person name="Kafarskaia L.I."/>
            <person name="Khokhlova E.V."/>
            <person name="Efimov B.A."/>
        </authorList>
    </citation>
    <scope>NUCLEOTIDE SEQUENCE [LARGE SCALE GENOMIC DNA]</scope>
    <source>
        <strain evidence="2">585-1</strain>
    </source>
</reference>
<dbReference type="RefSeq" id="WP_050006749.1">
    <property type="nucleotide sequence ID" value="NZ_JXXK01000066.1"/>
</dbReference>
<accession>A0A0D8IU62</accession>
<dbReference type="EMBL" id="JXXK01000066">
    <property type="protein sequence ID" value="KJF38205.1"/>
    <property type="molecule type" value="Genomic_DNA"/>
</dbReference>
<keyword evidence="3" id="KW-1185">Reference proteome</keyword>
<sequence>MALETGRAGKTDLDWLEHLAGTAKMELQYVFQPGSGVQAAVQGRRITVNLVGAGYAFGAAVHELGHSMKAADAKAYAKFESAVLRLAQSDAALEQIARQTAADYLSPDSPARAGLLDAQGNIDAAALNEEISLRLAQELVADPEKLVRAVERDRGLTETFLDFVRGLKNRIAIRLSGSERAMLDEAERTLVNLLRGEAGSVAGEKYSFVRATDAEQIARAQELEAQGENAKTIWSETHLTRDGGGAWVQEINDHGAKPRPDGDARGEKGGRLADYLEHPELYEADPGIADINVELGTLSESEKGKYSLQERTLRFTEDTFKNKSMSDIMHEVQHAIQNEEELAAGGSRKLAYAALVSDAYEAVKDTPEFQSLQTKEERLHYLEEAAAKQAGAPDIETAATNGYVNLGGEKMARQTAKRWYYTKDQREKTWPDVAGNVLDKSVESQRIVETLERIGYTKNEIRGLLGG</sequence>
<evidence type="ECO:0000256" key="1">
    <source>
        <dbReference type="SAM" id="MobiDB-lite"/>
    </source>
</evidence>
<comment type="caution">
    <text evidence="2">The sequence shown here is derived from an EMBL/GenBank/DDBJ whole genome shotgun (WGS) entry which is preliminary data.</text>
</comment>
<gene>
    <name evidence="2" type="ORF">TQ39_19445</name>
</gene>
<dbReference type="Proteomes" id="UP000032483">
    <property type="component" value="Unassembled WGS sequence"/>
</dbReference>
<proteinExistence type="predicted"/>
<dbReference type="GeneID" id="42858700"/>
<name>A0A0D8IU62_9FIRM</name>
<feature type="region of interest" description="Disordered" evidence="1">
    <location>
        <begin position="251"/>
        <end position="270"/>
    </location>
</feature>
<protein>
    <submittedName>
        <fullName evidence="2">Uncharacterized protein</fullName>
    </submittedName>
</protein>
<dbReference type="AlphaFoldDB" id="A0A0D8IU62"/>